<keyword evidence="3" id="KW-1003">Cell membrane</keyword>
<keyword evidence="5 8" id="KW-1133">Transmembrane helix</keyword>
<dbReference type="RefSeq" id="WP_073357252.1">
    <property type="nucleotide sequence ID" value="NZ_FQUZ01000053.1"/>
</dbReference>
<keyword evidence="7" id="KW-0813">Transport</keyword>
<evidence type="ECO:0000313" key="10">
    <source>
        <dbReference type="Proteomes" id="UP000184327"/>
    </source>
</evidence>
<accession>A0A1M5FCT5</accession>
<evidence type="ECO:0000256" key="3">
    <source>
        <dbReference type="ARBA" id="ARBA00022475"/>
    </source>
</evidence>
<sequence length="145" mass="15619">MTGFASGRKRERRTVNEINMIPLIDLMLVLLIIFMVTAPMLTPGVIDVPTVGKGSQQPIAVANVSIDKNGGLEWTANGQSQSIDLAELGEQARDWQASQQAESGVGISADKQVQYEEVVKVFDALKQAGVERVGLNVNVNQGGQR</sequence>
<dbReference type="Gene3D" id="3.30.420.270">
    <property type="match status" value="1"/>
</dbReference>
<comment type="subcellular location">
    <subcellularLocation>
        <location evidence="1">Cell membrane</location>
        <topology evidence="1">Single-pass membrane protein</topology>
    </subcellularLocation>
    <subcellularLocation>
        <location evidence="7">Cell membrane</location>
        <topology evidence="7">Single-pass type II membrane protein</topology>
    </subcellularLocation>
</comment>
<keyword evidence="10" id="KW-1185">Reference proteome</keyword>
<evidence type="ECO:0000256" key="1">
    <source>
        <dbReference type="ARBA" id="ARBA00004162"/>
    </source>
</evidence>
<dbReference type="OrthoDB" id="9798629at2"/>
<protein>
    <submittedName>
        <fullName evidence="9">Cell division and transport-associated protein TolR (TC 2.C.1.2.1)</fullName>
    </submittedName>
</protein>
<dbReference type="InterPro" id="IPR003400">
    <property type="entry name" value="ExbD"/>
</dbReference>
<keyword evidence="4 7" id="KW-0812">Transmembrane</keyword>
<evidence type="ECO:0000256" key="8">
    <source>
        <dbReference type="SAM" id="Phobius"/>
    </source>
</evidence>
<keyword evidence="9" id="KW-0131">Cell cycle</keyword>
<dbReference type="PANTHER" id="PTHR30558">
    <property type="entry name" value="EXBD MEMBRANE COMPONENT OF PMF-DRIVEN MACROMOLECULE IMPORT SYSTEM"/>
    <property type="match status" value="1"/>
</dbReference>
<dbReference type="GO" id="GO:0051301">
    <property type="term" value="P:cell division"/>
    <property type="evidence" value="ECO:0007669"/>
    <property type="project" value="UniProtKB-KW"/>
</dbReference>
<evidence type="ECO:0000256" key="7">
    <source>
        <dbReference type="RuleBase" id="RU003879"/>
    </source>
</evidence>
<dbReference type="EMBL" id="FQUZ01000053">
    <property type="protein sequence ID" value="SHF88912.1"/>
    <property type="molecule type" value="Genomic_DNA"/>
</dbReference>
<proteinExistence type="inferred from homology"/>
<dbReference type="GO" id="GO:0005886">
    <property type="term" value="C:plasma membrane"/>
    <property type="evidence" value="ECO:0007669"/>
    <property type="project" value="UniProtKB-SubCell"/>
</dbReference>
<evidence type="ECO:0000256" key="2">
    <source>
        <dbReference type="ARBA" id="ARBA00005811"/>
    </source>
</evidence>
<dbReference type="AlphaFoldDB" id="A0A1M5FCT5"/>
<name>A0A1M5FCT5_9BURK</name>
<evidence type="ECO:0000256" key="6">
    <source>
        <dbReference type="ARBA" id="ARBA00023136"/>
    </source>
</evidence>
<organism evidence="9 10">
    <name type="scientific">Lampropedia hyalina DSM 16112</name>
    <dbReference type="NCBI Taxonomy" id="1122156"/>
    <lineage>
        <taxon>Bacteria</taxon>
        <taxon>Pseudomonadati</taxon>
        <taxon>Pseudomonadota</taxon>
        <taxon>Betaproteobacteria</taxon>
        <taxon>Burkholderiales</taxon>
        <taxon>Comamonadaceae</taxon>
        <taxon>Lampropedia</taxon>
    </lineage>
</organism>
<dbReference type="GO" id="GO:0015031">
    <property type="term" value="P:protein transport"/>
    <property type="evidence" value="ECO:0007669"/>
    <property type="project" value="UniProtKB-KW"/>
</dbReference>
<keyword evidence="9" id="KW-0132">Cell division</keyword>
<dbReference type="Proteomes" id="UP000184327">
    <property type="component" value="Unassembled WGS sequence"/>
</dbReference>
<keyword evidence="7" id="KW-0653">Protein transport</keyword>
<dbReference type="STRING" id="1122156.SAMN02745117_02781"/>
<gene>
    <name evidence="9" type="ORF">SAMN02745117_02781</name>
</gene>
<evidence type="ECO:0000256" key="4">
    <source>
        <dbReference type="ARBA" id="ARBA00022692"/>
    </source>
</evidence>
<dbReference type="GO" id="GO:0022857">
    <property type="term" value="F:transmembrane transporter activity"/>
    <property type="evidence" value="ECO:0007669"/>
    <property type="project" value="InterPro"/>
</dbReference>
<feature type="transmembrane region" description="Helical" evidence="8">
    <location>
        <begin position="21"/>
        <end position="41"/>
    </location>
</feature>
<keyword evidence="6 8" id="KW-0472">Membrane</keyword>
<evidence type="ECO:0000313" key="9">
    <source>
        <dbReference type="EMBL" id="SHF88912.1"/>
    </source>
</evidence>
<dbReference type="Pfam" id="PF02472">
    <property type="entry name" value="ExbD"/>
    <property type="match status" value="1"/>
</dbReference>
<evidence type="ECO:0000256" key="5">
    <source>
        <dbReference type="ARBA" id="ARBA00022989"/>
    </source>
</evidence>
<dbReference type="PANTHER" id="PTHR30558:SF7">
    <property type="entry name" value="TOL-PAL SYSTEM PROTEIN TOLR"/>
    <property type="match status" value="1"/>
</dbReference>
<comment type="similarity">
    <text evidence="2 7">Belongs to the ExbD/TolR family.</text>
</comment>
<reference evidence="9 10" key="1">
    <citation type="submission" date="2016-11" db="EMBL/GenBank/DDBJ databases">
        <authorList>
            <person name="Jaros S."/>
            <person name="Januszkiewicz K."/>
            <person name="Wedrychowicz H."/>
        </authorList>
    </citation>
    <scope>NUCLEOTIDE SEQUENCE [LARGE SCALE GENOMIC DNA]</scope>
    <source>
        <strain evidence="9 10">DSM 16112</strain>
    </source>
</reference>